<dbReference type="EC" id="6.3.2.4" evidence="6 22"/>
<feature type="binding site" evidence="25">
    <location>
        <position position="325"/>
    </location>
    <ligand>
        <name>Mg(2+)</name>
        <dbReference type="ChEBI" id="CHEBI:18420"/>
        <label>2</label>
    </ligand>
</feature>
<evidence type="ECO:0000256" key="20">
    <source>
        <dbReference type="ARBA" id="ARBA00076288"/>
    </source>
</evidence>
<comment type="catalytic activity">
    <reaction evidence="17 22">
        <text>2 D-alanine + ATP = D-alanyl-D-alanine + ADP + phosphate + H(+)</text>
        <dbReference type="Rhea" id="RHEA:11224"/>
        <dbReference type="ChEBI" id="CHEBI:15378"/>
        <dbReference type="ChEBI" id="CHEBI:30616"/>
        <dbReference type="ChEBI" id="CHEBI:43474"/>
        <dbReference type="ChEBI" id="CHEBI:57416"/>
        <dbReference type="ChEBI" id="CHEBI:57822"/>
        <dbReference type="ChEBI" id="CHEBI:456216"/>
        <dbReference type="EC" id="6.3.2.4"/>
    </reaction>
</comment>
<dbReference type="GO" id="GO:0046872">
    <property type="term" value="F:metal ion binding"/>
    <property type="evidence" value="ECO:0007669"/>
    <property type="project" value="UniProtKB-KW"/>
</dbReference>
<evidence type="ECO:0000256" key="25">
    <source>
        <dbReference type="PIRSR" id="PIRSR039102-3"/>
    </source>
</evidence>
<evidence type="ECO:0000256" key="2">
    <source>
        <dbReference type="ARBA" id="ARBA00003921"/>
    </source>
</evidence>
<dbReference type="InterPro" id="IPR011095">
    <property type="entry name" value="Dala_Dala_lig_C"/>
</dbReference>
<dbReference type="SUPFAM" id="SSF52440">
    <property type="entry name" value="PreATP-grasp domain"/>
    <property type="match status" value="1"/>
</dbReference>
<dbReference type="GO" id="GO:0008360">
    <property type="term" value="P:regulation of cell shape"/>
    <property type="evidence" value="ECO:0007669"/>
    <property type="project" value="UniProtKB-KW"/>
</dbReference>
<feature type="binding site" evidence="25">
    <location>
        <position position="311"/>
    </location>
    <ligand>
        <name>Mg(2+)</name>
        <dbReference type="ChEBI" id="CHEBI:18420"/>
        <label>1</label>
    </ligand>
</feature>
<evidence type="ECO:0000313" key="28">
    <source>
        <dbReference type="EMBL" id="UQK58645.1"/>
    </source>
</evidence>
<dbReference type="Gene3D" id="3.30.470.20">
    <property type="entry name" value="ATP-grasp fold, B domain"/>
    <property type="match status" value="1"/>
</dbReference>
<dbReference type="PIRSF" id="PIRSF039102">
    <property type="entry name" value="Ddl/VanB"/>
    <property type="match status" value="1"/>
</dbReference>
<evidence type="ECO:0000256" key="12">
    <source>
        <dbReference type="ARBA" id="ARBA00022842"/>
    </source>
</evidence>
<evidence type="ECO:0000256" key="18">
    <source>
        <dbReference type="ARBA" id="ARBA00060592"/>
    </source>
</evidence>
<keyword evidence="11 26" id="KW-0067">ATP-binding</keyword>
<evidence type="ECO:0000256" key="16">
    <source>
        <dbReference type="ARBA" id="ARBA00023316"/>
    </source>
</evidence>
<dbReference type="NCBIfam" id="TIGR01205">
    <property type="entry name" value="D_ala_D_alaTIGR"/>
    <property type="match status" value="1"/>
</dbReference>
<reference evidence="28" key="1">
    <citation type="submission" date="2022-04" db="EMBL/GenBank/DDBJ databases">
        <title>Complete genome sequences of Ezakiella coagulans and Fenollaria massiliensis.</title>
        <authorList>
            <person name="France M.T."/>
            <person name="Clifford J."/>
            <person name="Narina S."/>
            <person name="Rutt L."/>
            <person name="Ravel J."/>
        </authorList>
    </citation>
    <scope>NUCLEOTIDE SEQUENCE</scope>
    <source>
        <strain evidence="28">C0061C2</strain>
    </source>
</reference>
<evidence type="ECO:0000256" key="9">
    <source>
        <dbReference type="ARBA" id="ARBA00022723"/>
    </source>
</evidence>
<dbReference type="GO" id="GO:0071555">
    <property type="term" value="P:cell wall organization"/>
    <property type="evidence" value="ECO:0007669"/>
    <property type="project" value="UniProtKB-KW"/>
</dbReference>
<evidence type="ECO:0000256" key="10">
    <source>
        <dbReference type="ARBA" id="ARBA00022741"/>
    </source>
</evidence>
<keyword evidence="15 25" id="KW-0464">Manganese</keyword>
<dbReference type="EMBL" id="CP096649">
    <property type="protein sequence ID" value="UQK58645.1"/>
    <property type="molecule type" value="Genomic_DNA"/>
</dbReference>
<sequence>MLKVGVIFGGRSVEHEVSVITGMQVIENMDKEKFLPIPIYITKEGKWLSSESFKNFKTFKDGDFSSAKNVMLGCDYGDFNLYINPESKSMFDKKVYETLDMVFFALHGTNGEDGSCQGLIETVGLPYTGTNVLSSSVGMDKVIMKDVYRANGLPVVNYKYYYRSKWRSSKEEVMADIEKNLKYPLFIKPSNLGSSIGISKVKNKDNLEEALMIAFSYDKKVIVEESVENAREINCAVMGYEENVETSELEEPLDFKELLTFDDKYVSNKKTPGTKTMRNLLKKDEPLRDELERLATKAFTSIDASGNARVDLLVSKDTGKVYINEINTIPGSVAFYLWEPKGYSFKDLITKMLEIAQAVDTMKKETVYSYDAELFKRIQYGKKL</sequence>
<dbReference type="SUPFAM" id="SSF56059">
    <property type="entry name" value="Glutathione synthetase ATP-binding domain-like"/>
    <property type="match status" value="1"/>
</dbReference>
<evidence type="ECO:0000256" key="26">
    <source>
        <dbReference type="PROSITE-ProRule" id="PRU00409"/>
    </source>
</evidence>
<evidence type="ECO:0000256" key="7">
    <source>
        <dbReference type="ARBA" id="ARBA00022490"/>
    </source>
</evidence>
<dbReference type="InterPro" id="IPR013815">
    <property type="entry name" value="ATP_grasp_subdomain_1"/>
</dbReference>
<dbReference type="FunFam" id="3.30.1490.20:FF:000007">
    <property type="entry name" value="D-alanine--D-alanine ligase"/>
    <property type="match status" value="1"/>
</dbReference>
<feature type="active site" evidence="23">
    <location>
        <position position="14"/>
    </location>
</feature>
<comment type="cofactor">
    <cofactor evidence="25">
        <name>Mg(2+)</name>
        <dbReference type="ChEBI" id="CHEBI:18420"/>
    </cofactor>
    <cofactor evidence="25">
        <name>Mn(2+)</name>
        <dbReference type="ChEBI" id="CHEBI:29035"/>
    </cofactor>
    <text evidence="25">Binds 2 magnesium or manganese ions per subunit.</text>
</comment>
<dbReference type="Pfam" id="PF01820">
    <property type="entry name" value="Dala_Dala_lig_N"/>
    <property type="match status" value="1"/>
</dbReference>
<keyword evidence="14 22" id="KW-0573">Peptidoglycan synthesis</keyword>
<comment type="function">
    <text evidence="2 22">Cell wall formation.</text>
</comment>
<keyword evidence="7 22" id="KW-0963">Cytoplasm</keyword>
<dbReference type="Gene3D" id="3.30.1490.20">
    <property type="entry name" value="ATP-grasp fold, A domain"/>
    <property type="match status" value="1"/>
</dbReference>
<organism evidence="28 29">
    <name type="scientific">Fenollaria massiliensis</name>
    <dbReference type="NCBI Taxonomy" id="938288"/>
    <lineage>
        <taxon>Bacteria</taxon>
        <taxon>Bacillati</taxon>
        <taxon>Bacillota</taxon>
        <taxon>Clostridia</taxon>
        <taxon>Eubacteriales</taxon>
        <taxon>Fenollaria</taxon>
    </lineage>
</organism>
<keyword evidence="9 25" id="KW-0479">Metal-binding</keyword>
<keyword evidence="8 22" id="KW-0436">Ligase</keyword>
<keyword evidence="10 24" id="KW-0547">Nucleotide-binding</keyword>
<dbReference type="HAMAP" id="MF_00047">
    <property type="entry name" value="Dala_Dala_lig"/>
    <property type="match status" value="1"/>
</dbReference>
<feature type="domain" description="ATP-grasp" evidence="27">
    <location>
        <begin position="145"/>
        <end position="354"/>
    </location>
</feature>
<accession>A0A9E7IW58</accession>
<dbReference type="InterPro" id="IPR016185">
    <property type="entry name" value="PreATP-grasp_dom_sf"/>
</dbReference>
<evidence type="ECO:0000256" key="17">
    <source>
        <dbReference type="ARBA" id="ARBA00047614"/>
    </source>
</evidence>
<feature type="binding site" evidence="24">
    <location>
        <begin position="186"/>
        <end position="188"/>
    </location>
    <ligand>
        <name>ATP</name>
        <dbReference type="ChEBI" id="CHEBI:30616"/>
    </ligand>
</feature>
<dbReference type="InterPro" id="IPR011127">
    <property type="entry name" value="Dala_Dala_lig_N"/>
</dbReference>
<evidence type="ECO:0000256" key="3">
    <source>
        <dbReference type="ARBA" id="ARBA00004496"/>
    </source>
</evidence>
<dbReference type="KEGG" id="fms:M1R53_05235"/>
<dbReference type="GO" id="GO:0008716">
    <property type="term" value="F:D-alanine-D-alanine ligase activity"/>
    <property type="evidence" value="ECO:0007669"/>
    <property type="project" value="UniProtKB-UniRule"/>
</dbReference>
<dbReference type="PANTHER" id="PTHR23132">
    <property type="entry name" value="D-ALANINE--D-ALANINE LIGASE"/>
    <property type="match status" value="1"/>
</dbReference>
<feature type="binding site" evidence="24">
    <location>
        <begin position="194"/>
        <end position="195"/>
    </location>
    <ligand>
        <name>ATP</name>
        <dbReference type="ChEBI" id="CHEBI:30616"/>
    </ligand>
</feature>
<dbReference type="GO" id="GO:0005524">
    <property type="term" value="F:ATP binding"/>
    <property type="evidence" value="ECO:0007669"/>
    <property type="project" value="UniProtKB-UniRule"/>
</dbReference>
<evidence type="ECO:0000256" key="4">
    <source>
        <dbReference type="ARBA" id="ARBA00004752"/>
    </source>
</evidence>
<keyword evidence="16 22" id="KW-0961">Cell wall biogenesis/degradation</keyword>
<feature type="binding site" evidence="25">
    <location>
        <position position="325"/>
    </location>
    <ligand>
        <name>Mg(2+)</name>
        <dbReference type="ChEBI" id="CHEBI:18420"/>
        <label>1</label>
    </ligand>
</feature>
<keyword evidence="13 22" id="KW-0133">Cell shape</keyword>
<evidence type="ECO:0000256" key="14">
    <source>
        <dbReference type="ARBA" id="ARBA00022984"/>
    </source>
</evidence>
<evidence type="ECO:0000256" key="15">
    <source>
        <dbReference type="ARBA" id="ARBA00023211"/>
    </source>
</evidence>
<evidence type="ECO:0000256" key="5">
    <source>
        <dbReference type="ARBA" id="ARBA00010871"/>
    </source>
</evidence>
<evidence type="ECO:0000259" key="27">
    <source>
        <dbReference type="PROSITE" id="PS50975"/>
    </source>
</evidence>
<evidence type="ECO:0000256" key="1">
    <source>
        <dbReference type="ARBA" id="ARBA00001936"/>
    </source>
</evidence>
<evidence type="ECO:0000256" key="8">
    <source>
        <dbReference type="ARBA" id="ARBA00022598"/>
    </source>
</evidence>
<dbReference type="PANTHER" id="PTHR23132:SF25">
    <property type="entry name" value="D-ALANINE--D-ALANINE LIGASE A"/>
    <property type="match status" value="1"/>
</dbReference>
<feature type="active site" evidence="23">
    <location>
        <position position="332"/>
    </location>
</feature>
<evidence type="ECO:0000256" key="21">
    <source>
        <dbReference type="ARBA" id="ARBA00077154"/>
    </source>
</evidence>
<feature type="binding site" evidence="24">
    <location>
        <begin position="224"/>
        <end position="232"/>
    </location>
    <ligand>
        <name>ATP</name>
        <dbReference type="ChEBI" id="CHEBI:30616"/>
    </ligand>
</feature>
<dbReference type="PROSITE" id="PS00844">
    <property type="entry name" value="DALA_DALA_LIGASE_2"/>
    <property type="match status" value="1"/>
</dbReference>
<proteinExistence type="inferred from homology"/>
<dbReference type="Proteomes" id="UP000831151">
    <property type="component" value="Chromosome"/>
</dbReference>
<dbReference type="Pfam" id="PF07478">
    <property type="entry name" value="Dala_Dala_lig_C"/>
    <property type="match status" value="1"/>
</dbReference>
<evidence type="ECO:0000256" key="24">
    <source>
        <dbReference type="PIRSR" id="PIRSR039102-2"/>
    </source>
</evidence>
<comment type="cofactor">
    <cofactor evidence="1">
        <name>Mn(2+)</name>
        <dbReference type="ChEBI" id="CHEBI:29035"/>
    </cofactor>
</comment>
<dbReference type="GO" id="GO:0005829">
    <property type="term" value="C:cytosol"/>
    <property type="evidence" value="ECO:0007669"/>
    <property type="project" value="TreeGrafter"/>
</dbReference>
<dbReference type="InterPro" id="IPR011761">
    <property type="entry name" value="ATP-grasp"/>
</dbReference>
<keyword evidence="12 25" id="KW-0460">Magnesium</keyword>
<evidence type="ECO:0000256" key="6">
    <source>
        <dbReference type="ARBA" id="ARBA00012216"/>
    </source>
</evidence>
<protein>
    <recommendedName>
        <fullName evidence="19 22">D-alanine--D-alanine ligase</fullName>
        <ecNumber evidence="6 22">6.3.2.4</ecNumber>
    </recommendedName>
    <alternativeName>
        <fullName evidence="21 22">D-Ala-D-Ala ligase</fullName>
    </alternativeName>
    <alternativeName>
        <fullName evidence="20 22">D-alanylalanine synthetase</fullName>
    </alternativeName>
</protein>
<evidence type="ECO:0000256" key="13">
    <source>
        <dbReference type="ARBA" id="ARBA00022960"/>
    </source>
</evidence>
<keyword evidence="29" id="KW-1185">Reference proteome</keyword>
<comment type="pathway">
    <text evidence="4 22">Cell wall biogenesis; peptidoglycan biosynthesis.</text>
</comment>
<dbReference type="InterPro" id="IPR005905">
    <property type="entry name" value="D_ala_D_ala"/>
</dbReference>
<comment type="similarity">
    <text evidence="5 22">Belongs to the D-alanine--D-alanine ligase family.</text>
</comment>
<feature type="binding site" evidence="25">
    <location>
        <position position="327"/>
    </location>
    <ligand>
        <name>Mg(2+)</name>
        <dbReference type="ChEBI" id="CHEBI:18420"/>
        <label>2</label>
    </ligand>
</feature>
<dbReference type="AlphaFoldDB" id="A0A9E7IW58"/>
<dbReference type="InterPro" id="IPR000291">
    <property type="entry name" value="D-Ala_lig_Van_CS"/>
</dbReference>
<evidence type="ECO:0000256" key="11">
    <source>
        <dbReference type="ARBA" id="ARBA00022840"/>
    </source>
</evidence>
<evidence type="ECO:0000256" key="22">
    <source>
        <dbReference type="HAMAP-Rule" id="MF_00047"/>
    </source>
</evidence>
<evidence type="ECO:0000256" key="23">
    <source>
        <dbReference type="PIRSR" id="PIRSR039102-1"/>
    </source>
</evidence>
<evidence type="ECO:0000313" key="29">
    <source>
        <dbReference type="Proteomes" id="UP000831151"/>
    </source>
</evidence>
<dbReference type="NCBIfam" id="NF002528">
    <property type="entry name" value="PRK01966.1-4"/>
    <property type="match status" value="1"/>
</dbReference>
<evidence type="ECO:0000256" key="19">
    <source>
        <dbReference type="ARBA" id="ARBA00068427"/>
    </source>
</evidence>
<dbReference type="RefSeq" id="WP_249242238.1">
    <property type="nucleotide sequence ID" value="NZ_CP096649.1"/>
</dbReference>
<comment type="pathway">
    <text evidence="18">Glycan biosynthesis.</text>
</comment>
<feature type="binding site" evidence="24">
    <location>
        <begin position="324"/>
        <end position="325"/>
    </location>
    <ligand>
        <name>ATP</name>
        <dbReference type="ChEBI" id="CHEBI:30616"/>
    </ligand>
</feature>
<feature type="active site" evidence="23">
    <location>
        <position position="194"/>
    </location>
</feature>
<comment type="subcellular location">
    <subcellularLocation>
        <location evidence="3 22">Cytoplasm</location>
    </subcellularLocation>
</comment>
<feature type="binding site" evidence="24">
    <location>
        <position position="141"/>
    </location>
    <ligand>
        <name>ATP</name>
        <dbReference type="ChEBI" id="CHEBI:30616"/>
    </ligand>
</feature>
<dbReference type="Gene3D" id="3.40.50.20">
    <property type="match status" value="1"/>
</dbReference>
<gene>
    <name evidence="22" type="primary">ddl</name>
    <name evidence="28" type="ORF">M1R53_05235</name>
</gene>
<dbReference type="GO" id="GO:0009252">
    <property type="term" value="P:peptidoglycan biosynthetic process"/>
    <property type="evidence" value="ECO:0007669"/>
    <property type="project" value="UniProtKB-UniRule"/>
</dbReference>
<name>A0A9E7IW58_9FIRM</name>
<dbReference type="PROSITE" id="PS50975">
    <property type="entry name" value="ATP_GRASP"/>
    <property type="match status" value="1"/>
</dbReference>